<dbReference type="Pfam" id="PF14552">
    <property type="entry name" value="Tautomerase_2"/>
    <property type="match status" value="1"/>
</dbReference>
<dbReference type="InterPro" id="IPR014347">
    <property type="entry name" value="Tautomerase/MIF_sf"/>
</dbReference>
<dbReference type="GeneID" id="58194446"/>
<evidence type="ECO:0000313" key="1">
    <source>
        <dbReference type="EMBL" id="KXZ62920.1"/>
    </source>
</evidence>
<sequence length="129" mass="15177">MSQIKIYALSKTIDQYRNLLSEAIHDALVESLNYPIEKRFQRFIRLETDDFIYPTDRSDHYTIIEISMFEGRTIEAKKKLIQTLFSNIYQHCGISAQDIEITIFETPRSNWGIRGQNANELLLNYQVNV</sequence>
<evidence type="ECO:0000313" key="2">
    <source>
        <dbReference type="Proteomes" id="UP000075680"/>
    </source>
</evidence>
<dbReference type="RefSeq" id="WP_004878852.1">
    <property type="nucleotide sequence ID" value="NZ_BCLZ01000022.1"/>
</dbReference>
<dbReference type="PATRIC" id="fig|52133.18.peg.3465"/>
<dbReference type="PANTHER" id="PTHR38460:SF1">
    <property type="entry name" value="TAUTOMERASE YOLI-RELATED"/>
    <property type="match status" value="1"/>
</dbReference>
<dbReference type="EMBL" id="JRUE01000255">
    <property type="protein sequence ID" value="KXZ62920.1"/>
    <property type="molecule type" value="Genomic_DNA"/>
</dbReference>
<dbReference type="PANTHER" id="PTHR38460">
    <property type="entry name" value="TAUTOMERASE YOLI-RELATED"/>
    <property type="match status" value="1"/>
</dbReference>
<accession>A0A150HK47</accession>
<protein>
    <submittedName>
        <fullName evidence="1">4-oxalocrotonate tautomerase</fullName>
    </submittedName>
</protein>
<dbReference type="InterPro" id="IPR037479">
    <property type="entry name" value="Tauto_MSAD"/>
</dbReference>
<organism evidence="1 2">
    <name type="scientific">Acinetobacter venetianus</name>
    <dbReference type="NCBI Taxonomy" id="52133"/>
    <lineage>
        <taxon>Bacteria</taxon>
        <taxon>Pseudomonadati</taxon>
        <taxon>Pseudomonadota</taxon>
        <taxon>Gammaproteobacteria</taxon>
        <taxon>Moraxellales</taxon>
        <taxon>Moraxellaceae</taxon>
        <taxon>Acinetobacter</taxon>
    </lineage>
</organism>
<name>A0A150HK47_9GAMM</name>
<reference evidence="1 2" key="1">
    <citation type="journal article" date="2016" name="Sci. Rep.">
        <title>Genomic and phenotypic characterization of the species Acinetobacter venetianus.</title>
        <authorList>
            <person name="Fondi M."/>
            <person name="Maida I."/>
            <person name="Perrin E."/>
            <person name="Orlandini V."/>
            <person name="La Torre L."/>
            <person name="Bosi E."/>
            <person name="Negroni A."/>
            <person name="Zanaroli G."/>
            <person name="Fava F."/>
            <person name="Decorosi F."/>
            <person name="Giovannetti L."/>
            <person name="Viti C."/>
            <person name="Vaneechoutte M."/>
            <person name="Dijkshoorn L."/>
            <person name="Fani R."/>
        </authorList>
    </citation>
    <scope>NUCLEOTIDE SEQUENCE [LARGE SCALE GENOMIC DNA]</scope>
    <source>
        <strain evidence="1 2">LUH5627</strain>
    </source>
</reference>
<gene>
    <name evidence="1" type="ORF">AVENLUH5627_03375</name>
</gene>
<dbReference type="Proteomes" id="UP000075680">
    <property type="component" value="Unassembled WGS sequence"/>
</dbReference>
<dbReference type="SUPFAM" id="SSF55331">
    <property type="entry name" value="Tautomerase/MIF"/>
    <property type="match status" value="1"/>
</dbReference>
<proteinExistence type="predicted"/>
<dbReference type="Gene3D" id="3.30.429.10">
    <property type="entry name" value="Macrophage Migration Inhibitory Factor"/>
    <property type="match status" value="1"/>
</dbReference>
<comment type="caution">
    <text evidence="1">The sequence shown here is derived from an EMBL/GenBank/DDBJ whole genome shotgun (WGS) entry which is preliminary data.</text>
</comment>
<dbReference type="AlphaFoldDB" id="A0A150HK47"/>